<evidence type="ECO:0000313" key="2">
    <source>
        <dbReference type="EMBL" id="RST98661.1"/>
    </source>
</evidence>
<organism evidence="2 3">
    <name type="scientific">Vagococcus fluvialis</name>
    <dbReference type="NCBI Taxonomy" id="2738"/>
    <lineage>
        <taxon>Bacteria</taxon>
        <taxon>Bacillati</taxon>
        <taxon>Bacillota</taxon>
        <taxon>Bacilli</taxon>
        <taxon>Lactobacillales</taxon>
        <taxon>Enterococcaceae</taxon>
        <taxon>Vagococcus</taxon>
    </lineage>
</organism>
<proteinExistence type="predicted"/>
<feature type="compositionally biased region" description="Polar residues" evidence="1">
    <location>
        <begin position="114"/>
        <end position="144"/>
    </location>
</feature>
<evidence type="ECO:0000256" key="1">
    <source>
        <dbReference type="SAM" id="MobiDB-lite"/>
    </source>
</evidence>
<gene>
    <name evidence="2" type="ORF">CBF32_12735</name>
</gene>
<comment type="caution">
    <text evidence="2">The sequence shown here is derived from an EMBL/GenBank/DDBJ whole genome shotgun (WGS) entry which is preliminary data.</text>
</comment>
<dbReference type="AlphaFoldDB" id="A0A429ZXL9"/>
<dbReference type="RefSeq" id="WP_126809113.1">
    <property type="nucleotide sequence ID" value="NZ_NGJX01000019.1"/>
</dbReference>
<dbReference type="EMBL" id="NGJX01000019">
    <property type="protein sequence ID" value="RST98661.1"/>
    <property type="molecule type" value="Genomic_DNA"/>
</dbReference>
<accession>A0A429ZXL9</accession>
<protein>
    <submittedName>
        <fullName evidence="2">Uncharacterized protein</fullName>
    </submittedName>
</protein>
<dbReference type="Proteomes" id="UP000288197">
    <property type="component" value="Unassembled WGS sequence"/>
</dbReference>
<keyword evidence="3" id="KW-1185">Reference proteome</keyword>
<feature type="region of interest" description="Disordered" evidence="1">
    <location>
        <begin position="110"/>
        <end position="164"/>
    </location>
</feature>
<reference evidence="2 3" key="1">
    <citation type="submission" date="2017-05" db="EMBL/GenBank/DDBJ databases">
        <title>Vagococcus spp. assemblies.</title>
        <authorList>
            <person name="Gulvik C.A."/>
        </authorList>
    </citation>
    <scope>NUCLEOTIDE SEQUENCE [LARGE SCALE GENOMIC DNA]</scope>
    <source>
        <strain evidence="2 3">NCFB 2497</strain>
    </source>
</reference>
<evidence type="ECO:0000313" key="3">
    <source>
        <dbReference type="Proteomes" id="UP000288197"/>
    </source>
</evidence>
<sequence length="301" mass="34191">MIFNEALYKKDNEDNGVLLTPQQIKEHPDFISIRELLYCPEIGCSARLIYTNRMPKGFLKAISIQDHSAECWHHTDQEKERQAKKRILANGPLTDEGIKTKKKGLEKFLLGHLSPSNTTDTKPNNGSDKTKTPPRTINSDNPSETIVVVDPGNSSGVSENELDPGFKRKEPPYYSYAINELSSKHSNKNIKTFAEIKDIMVNDYSVYLTASYNDTAVTFILTEDFFSGINRDQTITFLKDIVTFSKQQTVYLAVLCQSNVIKPSAIKLYVHDIRNLSFYIEKRFFHSITDATAYINHSHGQ</sequence>
<name>A0A429ZXL9_9ENTE</name>